<comment type="caution">
    <text evidence="1">The sequence shown here is derived from an EMBL/GenBank/DDBJ whole genome shotgun (WGS) entry which is preliminary data.</text>
</comment>
<accession>A0A811UT10</accession>
<organism evidence="1 2">
    <name type="scientific">Ceratitis capitata</name>
    <name type="common">Mediterranean fruit fly</name>
    <name type="synonym">Tephritis capitata</name>
    <dbReference type="NCBI Taxonomy" id="7213"/>
    <lineage>
        <taxon>Eukaryota</taxon>
        <taxon>Metazoa</taxon>
        <taxon>Ecdysozoa</taxon>
        <taxon>Arthropoda</taxon>
        <taxon>Hexapoda</taxon>
        <taxon>Insecta</taxon>
        <taxon>Pterygota</taxon>
        <taxon>Neoptera</taxon>
        <taxon>Endopterygota</taxon>
        <taxon>Diptera</taxon>
        <taxon>Brachycera</taxon>
        <taxon>Muscomorpha</taxon>
        <taxon>Tephritoidea</taxon>
        <taxon>Tephritidae</taxon>
        <taxon>Ceratitis</taxon>
        <taxon>Ceratitis</taxon>
    </lineage>
</organism>
<sequence>MLVECEEQVFYDCSVALVGPFRWRKGDGFQLAPDYEESFVVFALRRFGKMASDSHQRQDLRGDTT</sequence>
<evidence type="ECO:0000313" key="1">
    <source>
        <dbReference type="EMBL" id="CAD7002309.1"/>
    </source>
</evidence>
<name>A0A811UT10_CERCA</name>
<dbReference type="EMBL" id="CAJHJT010000034">
    <property type="protein sequence ID" value="CAD7002309.1"/>
    <property type="molecule type" value="Genomic_DNA"/>
</dbReference>
<reference evidence="1" key="1">
    <citation type="submission" date="2020-11" db="EMBL/GenBank/DDBJ databases">
        <authorList>
            <person name="Whitehead M."/>
        </authorList>
    </citation>
    <scope>NUCLEOTIDE SEQUENCE</scope>
    <source>
        <strain evidence="1">EGII</strain>
    </source>
</reference>
<keyword evidence="2" id="KW-1185">Reference proteome</keyword>
<protein>
    <submittedName>
        <fullName evidence="1">(Mediterranean fruit fly) hypothetical protein</fullName>
    </submittedName>
</protein>
<feature type="non-terminal residue" evidence="1">
    <location>
        <position position="65"/>
    </location>
</feature>
<dbReference type="AlphaFoldDB" id="A0A811UT10"/>
<proteinExistence type="predicted"/>
<evidence type="ECO:0000313" key="2">
    <source>
        <dbReference type="Proteomes" id="UP000606786"/>
    </source>
</evidence>
<dbReference type="Proteomes" id="UP000606786">
    <property type="component" value="Unassembled WGS sequence"/>
</dbReference>
<gene>
    <name evidence="1" type="ORF">CCAP1982_LOCUS10800</name>
</gene>